<organism evidence="5 6">
    <name type="scientific">Streptomyces antimicrobicus</name>
    <dbReference type="NCBI Taxonomy" id="2883108"/>
    <lineage>
        <taxon>Bacteria</taxon>
        <taxon>Bacillati</taxon>
        <taxon>Actinomycetota</taxon>
        <taxon>Actinomycetes</taxon>
        <taxon>Kitasatosporales</taxon>
        <taxon>Streptomycetaceae</taxon>
        <taxon>Streptomyces</taxon>
    </lineage>
</organism>
<evidence type="ECO:0000313" key="6">
    <source>
        <dbReference type="Proteomes" id="UP001199054"/>
    </source>
</evidence>
<comment type="caution">
    <text evidence="5">The sequence shown here is derived from an EMBL/GenBank/DDBJ whole genome shotgun (WGS) entry which is preliminary data.</text>
</comment>
<accession>A0ABS8B4K7</accession>
<reference evidence="5 6" key="1">
    <citation type="submission" date="2021-10" db="EMBL/GenBank/DDBJ databases">
        <title>Streptomyces sp. strain SMC 277, a novel streptomycete isolated from soil.</title>
        <authorList>
            <person name="Chanama M."/>
        </authorList>
    </citation>
    <scope>NUCLEOTIDE SEQUENCE [LARGE SCALE GENOMIC DNA]</scope>
    <source>
        <strain evidence="5 6">SMC 277</strain>
    </source>
</reference>
<keyword evidence="1" id="KW-0227">DNA damage</keyword>
<keyword evidence="2" id="KW-0378">Hydrolase</keyword>
<evidence type="ECO:0000256" key="1">
    <source>
        <dbReference type="ARBA" id="ARBA00022763"/>
    </source>
</evidence>
<gene>
    <name evidence="5" type="ORF">LG632_09095</name>
</gene>
<evidence type="ECO:0000313" key="5">
    <source>
        <dbReference type="EMBL" id="MCB5179542.1"/>
    </source>
</evidence>
<dbReference type="InterPro" id="IPR038726">
    <property type="entry name" value="PDDEXK_AddAB-type"/>
</dbReference>
<keyword evidence="3" id="KW-0234">DNA repair</keyword>
<keyword evidence="2" id="KW-0347">Helicase</keyword>
<sequence length="275" mass="31690">MSDALAHRSVSQYSSFVRCGEAYRLEKVAKAPQNQAAWFIQGTAYHEAVERWERSNRRYGPDQLAEWFEEAWERDMAAALAVEPDISRWLTGGTTKPETDIKNRRKRGRDQVQAYFEYAMEAPERIWEPVDGMPAVELPFTLNLGGIEVRGFIDQVVEYPDGHLRVRDLKTGTRLPDTAFQLAIYDHALDDLFGVKPGFGDYFMAKNNAPTDPKNLQDYDRDKVTRWFRNMDRAVRLGLFLPNPGDACRTCTVRRFCDFNGVDARQYPYEETVNA</sequence>
<protein>
    <submittedName>
        <fullName evidence="5">PD-(D/E)XK nuclease family protein</fullName>
    </submittedName>
</protein>
<evidence type="ECO:0000256" key="2">
    <source>
        <dbReference type="ARBA" id="ARBA00022806"/>
    </source>
</evidence>
<keyword evidence="2" id="KW-0067">ATP-binding</keyword>
<dbReference type="EMBL" id="JAJAUY010000023">
    <property type="protein sequence ID" value="MCB5179542.1"/>
    <property type="molecule type" value="Genomic_DNA"/>
</dbReference>
<dbReference type="Proteomes" id="UP001199054">
    <property type="component" value="Unassembled WGS sequence"/>
</dbReference>
<keyword evidence="6" id="KW-1185">Reference proteome</keyword>
<keyword evidence="2" id="KW-0547">Nucleotide-binding</keyword>
<dbReference type="RefSeq" id="WP_226726380.1">
    <property type="nucleotide sequence ID" value="NZ_JAJAUY010000023.1"/>
</dbReference>
<name>A0ABS8B4K7_9ACTN</name>
<feature type="domain" description="PD-(D/E)XK endonuclease-like" evidence="4">
    <location>
        <begin position="9"/>
        <end position="258"/>
    </location>
</feature>
<evidence type="ECO:0000256" key="3">
    <source>
        <dbReference type="ARBA" id="ARBA00023204"/>
    </source>
</evidence>
<dbReference type="Pfam" id="PF12705">
    <property type="entry name" value="PDDEXK_1"/>
    <property type="match status" value="1"/>
</dbReference>
<evidence type="ECO:0000259" key="4">
    <source>
        <dbReference type="Pfam" id="PF12705"/>
    </source>
</evidence>
<dbReference type="Gene3D" id="3.90.320.10">
    <property type="match status" value="1"/>
</dbReference>
<proteinExistence type="predicted"/>
<dbReference type="InterPro" id="IPR011604">
    <property type="entry name" value="PDDEXK-like_dom_sf"/>
</dbReference>